<feature type="region of interest" description="Disordered" evidence="1">
    <location>
        <begin position="59"/>
        <end position="78"/>
    </location>
</feature>
<dbReference type="Proteomes" id="UP000620124">
    <property type="component" value="Unassembled WGS sequence"/>
</dbReference>
<dbReference type="AlphaFoldDB" id="A0A8H6X466"/>
<evidence type="ECO:0000313" key="2">
    <source>
        <dbReference type="EMBL" id="KAF7334142.1"/>
    </source>
</evidence>
<reference evidence="2" key="1">
    <citation type="submission" date="2020-05" db="EMBL/GenBank/DDBJ databases">
        <title>Mycena genomes resolve the evolution of fungal bioluminescence.</title>
        <authorList>
            <person name="Tsai I.J."/>
        </authorList>
    </citation>
    <scope>NUCLEOTIDE SEQUENCE</scope>
    <source>
        <strain evidence="2">CCC161011</strain>
    </source>
</reference>
<keyword evidence="3" id="KW-1185">Reference proteome</keyword>
<feature type="region of interest" description="Disordered" evidence="1">
    <location>
        <begin position="257"/>
        <end position="277"/>
    </location>
</feature>
<comment type="caution">
    <text evidence="2">The sequence shown here is derived from an EMBL/GenBank/DDBJ whole genome shotgun (WGS) entry which is preliminary data.</text>
</comment>
<evidence type="ECO:0000256" key="1">
    <source>
        <dbReference type="SAM" id="MobiDB-lite"/>
    </source>
</evidence>
<accession>A0A8H6X466</accession>
<dbReference type="EMBL" id="JACAZI010000027">
    <property type="protein sequence ID" value="KAF7334142.1"/>
    <property type="molecule type" value="Genomic_DNA"/>
</dbReference>
<evidence type="ECO:0000313" key="3">
    <source>
        <dbReference type="Proteomes" id="UP000620124"/>
    </source>
</evidence>
<feature type="compositionally biased region" description="Pro residues" evidence="1">
    <location>
        <begin position="258"/>
        <end position="269"/>
    </location>
</feature>
<dbReference type="OrthoDB" id="3045370at2759"/>
<sequence>MAITPNTASTLPAADSALAPLTRTDTSASLTTTVLFSDTSRPNVLEDVDLDGFFGASSIPGKSKQRNASPGPSAQPLPSAVREFIDNVDLPETLPNDRRFDGKVETRGWGRGVTSLTQNTAQFYGEFRQNKDRSMVNEMAGLQHQMVEIDYSVAALRAEADERQLAINQRQSAIDARLAEIERSATHSSAQIDSVFNAVQTLLQRLPPQRDNSAAQVVAPPPVAVGAPPLYPGTPLVIPTIAVPTPAPPFLPLSASAPAPPAAPAPAPLPSVSSSADSMDGRMERLEAPVHEVVSSAKRARSPSTADVMRTIRPRLDMLDFNPNAGLPGSTQRTAFGL</sequence>
<proteinExistence type="predicted"/>
<gene>
    <name evidence="2" type="ORF">MVEN_02320200</name>
</gene>
<name>A0A8H6X466_9AGAR</name>
<organism evidence="2 3">
    <name type="scientific">Mycena venus</name>
    <dbReference type="NCBI Taxonomy" id="2733690"/>
    <lineage>
        <taxon>Eukaryota</taxon>
        <taxon>Fungi</taxon>
        <taxon>Dikarya</taxon>
        <taxon>Basidiomycota</taxon>
        <taxon>Agaricomycotina</taxon>
        <taxon>Agaricomycetes</taxon>
        <taxon>Agaricomycetidae</taxon>
        <taxon>Agaricales</taxon>
        <taxon>Marasmiineae</taxon>
        <taxon>Mycenaceae</taxon>
        <taxon>Mycena</taxon>
    </lineage>
</organism>
<protein>
    <submittedName>
        <fullName evidence="2">Uncharacterized protein</fullName>
    </submittedName>
</protein>